<dbReference type="EMBL" id="ADLN01000012">
    <property type="protein sequence ID" value="EHI60780.1"/>
    <property type="molecule type" value="Genomic_DNA"/>
</dbReference>
<protein>
    <submittedName>
        <fullName evidence="1">Uncharacterized protein</fullName>
    </submittedName>
</protein>
<reference evidence="1 2" key="1">
    <citation type="submission" date="2011-08" db="EMBL/GenBank/DDBJ databases">
        <title>The Genome Sequence of Clostridium hathewayi WAL-18680.</title>
        <authorList>
            <consortium name="The Broad Institute Genome Sequencing Platform"/>
            <person name="Earl A."/>
            <person name="Ward D."/>
            <person name="Feldgarden M."/>
            <person name="Gevers D."/>
            <person name="Finegold S.M."/>
            <person name="Summanen P.H."/>
            <person name="Molitoris D.R."/>
            <person name="Song M."/>
            <person name="Daigneault M."/>
            <person name="Allen-Vercoe E."/>
            <person name="Young S.K."/>
            <person name="Zeng Q."/>
            <person name="Gargeya S."/>
            <person name="Fitzgerald M."/>
            <person name="Haas B."/>
            <person name="Abouelleil A."/>
            <person name="Alvarado L."/>
            <person name="Arachchi H.M."/>
            <person name="Berlin A."/>
            <person name="Brown A."/>
            <person name="Chapman S.B."/>
            <person name="Chen Z."/>
            <person name="Dunbar C."/>
            <person name="Freedman E."/>
            <person name="Gearin G."/>
            <person name="Gellesch M."/>
            <person name="Goldberg J."/>
            <person name="Griggs A."/>
            <person name="Gujja S."/>
            <person name="Heiman D."/>
            <person name="Howarth C."/>
            <person name="Larson L."/>
            <person name="Lui A."/>
            <person name="MacDonald P.J.P."/>
            <person name="Montmayeur A."/>
            <person name="Murphy C."/>
            <person name="Neiman D."/>
            <person name="Pearson M."/>
            <person name="Priest M."/>
            <person name="Roberts A."/>
            <person name="Saif S."/>
            <person name="Shea T."/>
            <person name="Shenoy N."/>
            <person name="Sisk P."/>
            <person name="Stolte C."/>
            <person name="Sykes S."/>
            <person name="Wortman J."/>
            <person name="Nusbaum C."/>
            <person name="Birren B."/>
        </authorList>
    </citation>
    <scope>NUCLEOTIDE SEQUENCE [LARGE SCALE GENOMIC DNA]</scope>
    <source>
        <strain evidence="1 2">WAL-18680</strain>
    </source>
</reference>
<organism evidence="1 2">
    <name type="scientific">Hungatella hathewayi WAL-18680</name>
    <dbReference type="NCBI Taxonomy" id="742737"/>
    <lineage>
        <taxon>Bacteria</taxon>
        <taxon>Bacillati</taxon>
        <taxon>Bacillota</taxon>
        <taxon>Clostridia</taxon>
        <taxon>Lachnospirales</taxon>
        <taxon>Lachnospiraceae</taxon>
        <taxon>Hungatella</taxon>
    </lineage>
</organism>
<gene>
    <name evidence="1" type="ORF">HMPREF9473_01344</name>
</gene>
<dbReference type="HOGENOM" id="CLU_2973292_0_0_9"/>
<evidence type="ECO:0000313" key="2">
    <source>
        <dbReference type="Proteomes" id="UP000005384"/>
    </source>
</evidence>
<dbReference type="AlphaFoldDB" id="G5ICN4"/>
<dbReference type="RefSeq" id="WP_006779328.1">
    <property type="nucleotide sequence ID" value="NZ_CP040506.1"/>
</dbReference>
<dbReference type="PATRIC" id="fig|742737.3.peg.1356"/>
<name>G5ICN4_9FIRM</name>
<evidence type="ECO:0000313" key="1">
    <source>
        <dbReference type="EMBL" id="EHI60780.1"/>
    </source>
</evidence>
<proteinExistence type="predicted"/>
<comment type="caution">
    <text evidence="1">The sequence shown here is derived from an EMBL/GenBank/DDBJ whole genome shotgun (WGS) entry which is preliminary data.</text>
</comment>
<sequence length="58" mass="6508">MGGREIGTTTVCQYLNTKKEAVRLKDVGNCSGRCTKQVYTAAKERTSIHMVSRLKMEQ</sequence>
<dbReference type="Proteomes" id="UP000005384">
    <property type="component" value="Unassembled WGS sequence"/>
</dbReference>
<keyword evidence="2" id="KW-1185">Reference proteome</keyword>
<accession>G5ICN4</accession>